<comment type="caution">
    <text evidence="2">The sequence shown here is derived from an EMBL/GenBank/DDBJ whole genome shotgun (WGS) entry which is preliminary data.</text>
</comment>
<protein>
    <submittedName>
        <fullName evidence="2">Uncharacterized protein</fullName>
    </submittedName>
</protein>
<proteinExistence type="predicted"/>
<keyword evidence="3" id="KW-1185">Reference proteome</keyword>
<gene>
    <name evidence="2" type="ORF">Pth03_57540</name>
</gene>
<accession>A0A8J3XYH5</accession>
<feature type="compositionally biased region" description="Polar residues" evidence="1">
    <location>
        <begin position="93"/>
        <end position="102"/>
    </location>
</feature>
<reference evidence="2" key="1">
    <citation type="submission" date="2021-01" db="EMBL/GenBank/DDBJ databases">
        <title>Whole genome shotgun sequence of Planotetraspora thailandica NBRC 104271.</title>
        <authorList>
            <person name="Komaki H."/>
            <person name="Tamura T."/>
        </authorList>
    </citation>
    <scope>NUCLEOTIDE SEQUENCE</scope>
    <source>
        <strain evidence="2">NBRC 104271</strain>
    </source>
</reference>
<name>A0A8J3XYH5_9ACTN</name>
<dbReference type="AlphaFoldDB" id="A0A8J3XYH5"/>
<evidence type="ECO:0000313" key="2">
    <source>
        <dbReference type="EMBL" id="GII57365.1"/>
    </source>
</evidence>
<evidence type="ECO:0000313" key="3">
    <source>
        <dbReference type="Proteomes" id="UP000605992"/>
    </source>
</evidence>
<organism evidence="2 3">
    <name type="scientific">Planotetraspora thailandica</name>
    <dbReference type="NCBI Taxonomy" id="487172"/>
    <lineage>
        <taxon>Bacteria</taxon>
        <taxon>Bacillati</taxon>
        <taxon>Actinomycetota</taxon>
        <taxon>Actinomycetes</taxon>
        <taxon>Streptosporangiales</taxon>
        <taxon>Streptosporangiaceae</taxon>
        <taxon>Planotetraspora</taxon>
    </lineage>
</organism>
<dbReference type="Proteomes" id="UP000605992">
    <property type="component" value="Unassembled WGS sequence"/>
</dbReference>
<evidence type="ECO:0000256" key="1">
    <source>
        <dbReference type="SAM" id="MobiDB-lite"/>
    </source>
</evidence>
<sequence>MHAERQQRVRRGPRGTVDTSGKVVLKLPKQGLGTHKLVVDYLGGADFEAAGKKVTWRVVQEVATARRGRRARAEPGPARSHANAYQAIRPSDWAQTIGRTRE</sequence>
<dbReference type="EMBL" id="BOOR01000051">
    <property type="protein sequence ID" value="GII57365.1"/>
    <property type="molecule type" value="Genomic_DNA"/>
</dbReference>
<feature type="region of interest" description="Disordered" evidence="1">
    <location>
        <begin position="68"/>
        <end position="102"/>
    </location>
</feature>